<feature type="transmembrane region" description="Helical" evidence="6">
    <location>
        <begin position="124"/>
        <end position="146"/>
    </location>
</feature>
<evidence type="ECO:0000313" key="9">
    <source>
        <dbReference type="Proteomes" id="UP000799750"/>
    </source>
</evidence>
<dbReference type="PANTHER" id="PTHR33048">
    <property type="entry name" value="PTH11-LIKE INTEGRAL MEMBRANE PROTEIN (AFU_ORTHOLOGUE AFUA_5G11245)"/>
    <property type="match status" value="1"/>
</dbReference>
<dbReference type="Pfam" id="PF20684">
    <property type="entry name" value="Fung_rhodopsin"/>
    <property type="match status" value="1"/>
</dbReference>
<comment type="similarity">
    <text evidence="5">Belongs to the SAT4 family.</text>
</comment>
<evidence type="ECO:0000256" key="4">
    <source>
        <dbReference type="ARBA" id="ARBA00023136"/>
    </source>
</evidence>
<dbReference type="GO" id="GO:0016020">
    <property type="term" value="C:membrane"/>
    <property type="evidence" value="ECO:0007669"/>
    <property type="project" value="UniProtKB-SubCell"/>
</dbReference>
<feature type="transmembrane region" description="Helical" evidence="6">
    <location>
        <begin position="47"/>
        <end position="68"/>
    </location>
</feature>
<gene>
    <name evidence="8" type="ORF">BU16DRAFT_618124</name>
</gene>
<keyword evidence="9" id="KW-1185">Reference proteome</keyword>
<dbReference type="AlphaFoldDB" id="A0A6A6QT47"/>
<evidence type="ECO:0000256" key="3">
    <source>
        <dbReference type="ARBA" id="ARBA00022989"/>
    </source>
</evidence>
<feature type="transmembrane region" description="Helical" evidence="6">
    <location>
        <begin position="88"/>
        <end position="112"/>
    </location>
</feature>
<evidence type="ECO:0000313" key="8">
    <source>
        <dbReference type="EMBL" id="KAF2495284.1"/>
    </source>
</evidence>
<sequence>MENYPLDEHHGPYTLITHIVLTSIAMLVVGLRCVARFTSSGLKADDYVMVMALIVAITNLILTCIGVSHGTGRHVYFLKPDDIVTTVLTMFLGEFLLLLSLCLVKVSVMLFLLNFGGLKKWLRWTLLGNMSVICVSTFVFIVILWNQCKPVQANWNGKGTCISVQALMSVTYVLTAFTILTDFISVLLPFPIIWKLKLDMRTKISIMGVIGLGLFAAACSIVRICLVKDLRHSREDPTWDLVNLGVWTVVELHVAIIVASLPPCRALALRLYSKLRGRPYQATVYPGSSGASRTKQSKYSTKNGSVDVNVYDRTQDGWLRMDGIEARGDAGSDRSTSVLPLNANAAASSAA</sequence>
<feature type="transmembrane region" description="Helical" evidence="6">
    <location>
        <begin position="166"/>
        <end position="192"/>
    </location>
</feature>
<protein>
    <recommendedName>
        <fullName evidence="7">Rhodopsin domain-containing protein</fullName>
    </recommendedName>
</protein>
<dbReference type="InterPro" id="IPR049326">
    <property type="entry name" value="Rhodopsin_dom_fungi"/>
</dbReference>
<evidence type="ECO:0000259" key="7">
    <source>
        <dbReference type="Pfam" id="PF20684"/>
    </source>
</evidence>
<feature type="transmembrane region" description="Helical" evidence="6">
    <location>
        <begin position="15"/>
        <end position="35"/>
    </location>
</feature>
<dbReference type="PANTHER" id="PTHR33048:SF47">
    <property type="entry name" value="INTEGRAL MEMBRANE PROTEIN-RELATED"/>
    <property type="match status" value="1"/>
</dbReference>
<organism evidence="8 9">
    <name type="scientific">Lophium mytilinum</name>
    <dbReference type="NCBI Taxonomy" id="390894"/>
    <lineage>
        <taxon>Eukaryota</taxon>
        <taxon>Fungi</taxon>
        <taxon>Dikarya</taxon>
        <taxon>Ascomycota</taxon>
        <taxon>Pezizomycotina</taxon>
        <taxon>Dothideomycetes</taxon>
        <taxon>Pleosporomycetidae</taxon>
        <taxon>Mytilinidiales</taxon>
        <taxon>Mytilinidiaceae</taxon>
        <taxon>Lophium</taxon>
    </lineage>
</organism>
<name>A0A6A6QT47_9PEZI</name>
<accession>A0A6A6QT47</accession>
<evidence type="ECO:0000256" key="2">
    <source>
        <dbReference type="ARBA" id="ARBA00022692"/>
    </source>
</evidence>
<feature type="transmembrane region" description="Helical" evidence="6">
    <location>
        <begin position="204"/>
        <end position="224"/>
    </location>
</feature>
<dbReference type="OrthoDB" id="3934549at2759"/>
<keyword evidence="2 6" id="KW-0812">Transmembrane</keyword>
<evidence type="ECO:0000256" key="1">
    <source>
        <dbReference type="ARBA" id="ARBA00004141"/>
    </source>
</evidence>
<comment type="subcellular location">
    <subcellularLocation>
        <location evidence="1">Membrane</location>
        <topology evidence="1">Multi-pass membrane protein</topology>
    </subcellularLocation>
</comment>
<dbReference type="InterPro" id="IPR052337">
    <property type="entry name" value="SAT4-like"/>
</dbReference>
<dbReference type="Proteomes" id="UP000799750">
    <property type="component" value="Unassembled WGS sequence"/>
</dbReference>
<feature type="domain" description="Rhodopsin" evidence="7">
    <location>
        <begin position="31"/>
        <end position="268"/>
    </location>
</feature>
<evidence type="ECO:0000256" key="6">
    <source>
        <dbReference type="SAM" id="Phobius"/>
    </source>
</evidence>
<evidence type="ECO:0000256" key="5">
    <source>
        <dbReference type="ARBA" id="ARBA00038359"/>
    </source>
</evidence>
<reference evidence="8" key="1">
    <citation type="journal article" date="2020" name="Stud. Mycol.">
        <title>101 Dothideomycetes genomes: a test case for predicting lifestyles and emergence of pathogens.</title>
        <authorList>
            <person name="Haridas S."/>
            <person name="Albert R."/>
            <person name="Binder M."/>
            <person name="Bloem J."/>
            <person name="Labutti K."/>
            <person name="Salamov A."/>
            <person name="Andreopoulos B."/>
            <person name="Baker S."/>
            <person name="Barry K."/>
            <person name="Bills G."/>
            <person name="Bluhm B."/>
            <person name="Cannon C."/>
            <person name="Castanera R."/>
            <person name="Culley D."/>
            <person name="Daum C."/>
            <person name="Ezra D."/>
            <person name="Gonzalez J."/>
            <person name="Henrissat B."/>
            <person name="Kuo A."/>
            <person name="Liang C."/>
            <person name="Lipzen A."/>
            <person name="Lutzoni F."/>
            <person name="Magnuson J."/>
            <person name="Mondo S."/>
            <person name="Nolan M."/>
            <person name="Ohm R."/>
            <person name="Pangilinan J."/>
            <person name="Park H.-J."/>
            <person name="Ramirez L."/>
            <person name="Alfaro M."/>
            <person name="Sun H."/>
            <person name="Tritt A."/>
            <person name="Yoshinaga Y."/>
            <person name="Zwiers L.-H."/>
            <person name="Turgeon B."/>
            <person name="Goodwin S."/>
            <person name="Spatafora J."/>
            <person name="Crous P."/>
            <person name="Grigoriev I."/>
        </authorList>
    </citation>
    <scope>NUCLEOTIDE SEQUENCE</scope>
    <source>
        <strain evidence="8">CBS 269.34</strain>
    </source>
</reference>
<dbReference type="EMBL" id="MU004189">
    <property type="protein sequence ID" value="KAF2495284.1"/>
    <property type="molecule type" value="Genomic_DNA"/>
</dbReference>
<keyword evidence="3 6" id="KW-1133">Transmembrane helix</keyword>
<proteinExistence type="inferred from homology"/>
<keyword evidence="4 6" id="KW-0472">Membrane</keyword>
<feature type="transmembrane region" description="Helical" evidence="6">
    <location>
        <begin position="244"/>
        <end position="268"/>
    </location>
</feature>